<keyword evidence="5" id="KW-1185">Reference proteome</keyword>
<evidence type="ECO:0000256" key="2">
    <source>
        <dbReference type="ARBA" id="ARBA00024228"/>
    </source>
</evidence>
<dbReference type="EMBL" id="CAEY01000172">
    <property type="status" value="NOT_ANNOTATED_CDS"/>
    <property type="molecule type" value="Genomic_DNA"/>
</dbReference>
<dbReference type="PANTHER" id="PTHR31905:SF2">
    <property type="entry name" value="PROTEIN MIX23"/>
    <property type="match status" value="1"/>
</dbReference>
<sequence>MSETNLLSCDDLLAFQDAMLKMRKVDDNIIYALNSTISIDAHKNDVSLLTRDCKDLWHQLNESYNNREKAIKHCISAVTEKMKQLKAEKDNTEVFKKLKKEQLRLRSFQKELSVEEVVKDRSKKVFYERCRNYYRPPIDTET</sequence>
<proteinExistence type="inferred from homology"/>
<evidence type="ECO:0000313" key="4">
    <source>
        <dbReference type="EnsemblMetazoa" id="tetur13g01950.1"/>
    </source>
</evidence>
<dbReference type="GO" id="GO:0005758">
    <property type="term" value="C:mitochondrial intermembrane space"/>
    <property type="evidence" value="ECO:0007669"/>
    <property type="project" value="InterPro"/>
</dbReference>
<dbReference type="Pfam" id="PF09774">
    <property type="entry name" value="MIX23"/>
    <property type="match status" value="1"/>
</dbReference>
<dbReference type="HOGENOM" id="CLU_123941_0_0_1"/>
<dbReference type="InterPro" id="IPR019171">
    <property type="entry name" value="MIX23"/>
</dbReference>
<protein>
    <recommendedName>
        <fullName evidence="2">Protein MIX23</fullName>
    </recommendedName>
    <alternativeName>
        <fullName evidence="3">Coiled-coil domain-containing protein 58</fullName>
    </alternativeName>
</protein>
<evidence type="ECO:0000256" key="1">
    <source>
        <dbReference type="ARBA" id="ARBA00024204"/>
    </source>
</evidence>
<dbReference type="EnsemblMetazoa" id="tetur13g01950.1">
    <property type="protein sequence ID" value="tetur13g01950.1"/>
    <property type="gene ID" value="tetur13g01950"/>
</dbReference>
<dbReference type="AlphaFoldDB" id="T1KK08"/>
<dbReference type="STRING" id="32264.T1KK08"/>
<dbReference type="OrthoDB" id="5593818at2759"/>
<organism evidence="4 5">
    <name type="scientific">Tetranychus urticae</name>
    <name type="common">Two-spotted spider mite</name>
    <dbReference type="NCBI Taxonomy" id="32264"/>
    <lineage>
        <taxon>Eukaryota</taxon>
        <taxon>Metazoa</taxon>
        <taxon>Ecdysozoa</taxon>
        <taxon>Arthropoda</taxon>
        <taxon>Chelicerata</taxon>
        <taxon>Arachnida</taxon>
        <taxon>Acari</taxon>
        <taxon>Acariformes</taxon>
        <taxon>Trombidiformes</taxon>
        <taxon>Prostigmata</taxon>
        <taxon>Eleutherengona</taxon>
        <taxon>Raphignathae</taxon>
        <taxon>Tetranychoidea</taxon>
        <taxon>Tetranychidae</taxon>
        <taxon>Tetranychus</taxon>
    </lineage>
</organism>
<accession>T1KK08</accession>
<reference evidence="5" key="1">
    <citation type="submission" date="2011-08" db="EMBL/GenBank/DDBJ databases">
        <authorList>
            <person name="Rombauts S."/>
        </authorList>
    </citation>
    <scope>NUCLEOTIDE SEQUENCE</scope>
    <source>
        <strain evidence="5">London</strain>
    </source>
</reference>
<evidence type="ECO:0000313" key="5">
    <source>
        <dbReference type="Proteomes" id="UP000015104"/>
    </source>
</evidence>
<dbReference type="eggNOG" id="KOG4613">
    <property type="taxonomic scope" value="Eukaryota"/>
</dbReference>
<dbReference type="Proteomes" id="UP000015104">
    <property type="component" value="Unassembled WGS sequence"/>
</dbReference>
<name>T1KK08_TETUR</name>
<comment type="similarity">
    <text evidence="1">Belongs to the MIX23 family.</text>
</comment>
<evidence type="ECO:0000256" key="3">
    <source>
        <dbReference type="ARBA" id="ARBA00030733"/>
    </source>
</evidence>
<dbReference type="OMA" id="CRYFEPP"/>
<reference evidence="4" key="2">
    <citation type="submission" date="2015-06" db="UniProtKB">
        <authorList>
            <consortium name="EnsemblMetazoa"/>
        </authorList>
    </citation>
    <scope>IDENTIFICATION</scope>
</reference>
<dbReference type="PANTHER" id="PTHR31905">
    <property type="entry name" value="COILED-COIL DOMAIN-CONTAINING PROTEIN 58"/>
    <property type="match status" value="1"/>
</dbReference>
<gene>
    <name evidence="4" type="primary">107364994</name>
</gene>